<protein>
    <submittedName>
        <fullName evidence="2">Uncharacterized protein</fullName>
    </submittedName>
</protein>
<organism evidence="2 3">
    <name type="scientific">Bionectria ochroleuca</name>
    <name type="common">Gliocladium roseum</name>
    <dbReference type="NCBI Taxonomy" id="29856"/>
    <lineage>
        <taxon>Eukaryota</taxon>
        <taxon>Fungi</taxon>
        <taxon>Dikarya</taxon>
        <taxon>Ascomycota</taxon>
        <taxon>Pezizomycotina</taxon>
        <taxon>Sordariomycetes</taxon>
        <taxon>Hypocreomycetidae</taxon>
        <taxon>Hypocreales</taxon>
        <taxon>Bionectriaceae</taxon>
        <taxon>Clonostachys</taxon>
    </lineage>
</organism>
<dbReference type="Proteomes" id="UP000616885">
    <property type="component" value="Unassembled WGS sequence"/>
</dbReference>
<name>A0A8H7NCB1_BIOOC</name>
<dbReference type="AlphaFoldDB" id="A0A8H7NCB1"/>
<proteinExistence type="predicted"/>
<evidence type="ECO:0000313" key="2">
    <source>
        <dbReference type="EMBL" id="KAF9753236.1"/>
    </source>
</evidence>
<sequence>MARTDVGWWDTGCSSYKLRANGMPPGNIGHQDAQSKYECVSIAAALIPNQGSEMNGEIEGGAAPGRSPAPWRVICTGPLIRTRTVRLSLSLNSPLPSRSRHSSVEPAGTSLRSQGTTSRTWPVQASHQI</sequence>
<reference evidence="2" key="1">
    <citation type="submission" date="2020-10" db="EMBL/GenBank/DDBJ databases">
        <title>High-Quality Genome Resource of Clonostachys rosea strain S41 by Oxford Nanopore Long-Read Sequencing.</title>
        <authorList>
            <person name="Wang H."/>
        </authorList>
    </citation>
    <scope>NUCLEOTIDE SEQUENCE</scope>
    <source>
        <strain evidence="2">S41</strain>
    </source>
</reference>
<feature type="region of interest" description="Disordered" evidence="1">
    <location>
        <begin position="90"/>
        <end position="129"/>
    </location>
</feature>
<comment type="caution">
    <text evidence="2">The sequence shown here is derived from an EMBL/GenBank/DDBJ whole genome shotgun (WGS) entry which is preliminary data.</text>
</comment>
<gene>
    <name evidence="2" type="ORF">IM811_011994</name>
</gene>
<evidence type="ECO:0000256" key="1">
    <source>
        <dbReference type="SAM" id="MobiDB-lite"/>
    </source>
</evidence>
<dbReference type="EMBL" id="JADCTT010000004">
    <property type="protein sequence ID" value="KAF9753236.1"/>
    <property type="molecule type" value="Genomic_DNA"/>
</dbReference>
<accession>A0A8H7NCB1</accession>
<evidence type="ECO:0000313" key="3">
    <source>
        <dbReference type="Proteomes" id="UP000616885"/>
    </source>
</evidence>
<feature type="compositionally biased region" description="Polar residues" evidence="1">
    <location>
        <begin position="110"/>
        <end position="129"/>
    </location>
</feature>